<evidence type="ECO:0000313" key="2">
    <source>
        <dbReference type="EMBL" id="AFZ37945.1"/>
    </source>
</evidence>
<dbReference type="PANTHER" id="PTHR33360:SF2">
    <property type="entry name" value="TRANSPOSASE FOR INSERTION SEQUENCE ELEMENT IS200"/>
    <property type="match status" value="1"/>
</dbReference>
<dbReference type="HOGENOM" id="CLU_101320_2_2_3"/>
<dbReference type="KEGG" id="scs:Sta7437_4481"/>
<dbReference type="PANTHER" id="PTHR33360">
    <property type="entry name" value="TRANSPOSASE FOR INSERTION SEQUENCE ELEMENT IS200"/>
    <property type="match status" value="1"/>
</dbReference>
<dbReference type="RefSeq" id="WP_015195599.1">
    <property type="nucleotide sequence ID" value="NC_019748.1"/>
</dbReference>
<evidence type="ECO:0000259" key="1">
    <source>
        <dbReference type="SMART" id="SM01321"/>
    </source>
</evidence>
<dbReference type="GO" id="GO:0006313">
    <property type="term" value="P:DNA transposition"/>
    <property type="evidence" value="ECO:0007669"/>
    <property type="project" value="InterPro"/>
</dbReference>
<protein>
    <submittedName>
        <fullName evidence="2">Transposase IS200-family protein</fullName>
    </submittedName>
</protein>
<sequence length="137" mass="15809">MKTSYYKTRRATYNLTVHLVLVTKYRRQVLTSEMLSNLEASFKSVLEKWDAKLIEFNGEADHIHVLISYPPHKLLSGLISNLKSTSCKNLWKDYQQELAKTYWGGKKLWTGAYFVASCGGVTIEQLKKYVQNQDSPQ</sequence>
<feature type="domain" description="Transposase IS200-like" evidence="1">
    <location>
        <begin position="12"/>
        <end position="133"/>
    </location>
</feature>
<proteinExistence type="predicted"/>
<name>K9XZC1_STAC7</name>
<organism evidence="2 3">
    <name type="scientific">Stanieria cyanosphaera (strain ATCC 29371 / PCC 7437)</name>
    <dbReference type="NCBI Taxonomy" id="111780"/>
    <lineage>
        <taxon>Bacteria</taxon>
        <taxon>Bacillati</taxon>
        <taxon>Cyanobacteriota</taxon>
        <taxon>Cyanophyceae</taxon>
        <taxon>Pleurocapsales</taxon>
        <taxon>Dermocarpellaceae</taxon>
        <taxon>Stanieria</taxon>
    </lineage>
</organism>
<dbReference type="eggNOG" id="COG1943">
    <property type="taxonomic scope" value="Bacteria"/>
</dbReference>
<keyword evidence="3" id="KW-1185">Reference proteome</keyword>
<dbReference type="AlphaFoldDB" id="K9XZC1"/>
<dbReference type="NCBIfam" id="NF033573">
    <property type="entry name" value="transpos_IS200"/>
    <property type="match status" value="1"/>
</dbReference>
<reference evidence="3" key="1">
    <citation type="journal article" date="2013" name="Proc. Natl. Acad. Sci. U.S.A.">
        <title>Improving the coverage of the cyanobacterial phylum using diversity-driven genome sequencing.</title>
        <authorList>
            <person name="Shih P.M."/>
            <person name="Wu D."/>
            <person name="Latifi A."/>
            <person name="Axen S.D."/>
            <person name="Fewer D.P."/>
            <person name="Talla E."/>
            <person name="Calteau A."/>
            <person name="Cai F."/>
            <person name="Tandeau de Marsac N."/>
            <person name="Rippka R."/>
            <person name="Herdman M."/>
            <person name="Sivonen K."/>
            <person name="Coursin T."/>
            <person name="Laurent T."/>
            <person name="Goodwin L."/>
            <person name="Nolan M."/>
            <person name="Davenport K.W."/>
            <person name="Han C.S."/>
            <person name="Rubin E.M."/>
            <person name="Eisen J.A."/>
            <person name="Woyke T."/>
            <person name="Gugger M."/>
            <person name="Kerfeld C.A."/>
        </authorList>
    </citation>
    <scope>NUCLEOTIDE SEQUENCE [LARGE SCALE GENOMIC DNA]</scope>
    <source>
        <strain evidence="3">ATCC 29371 / PCC 7437</strain>
    </source>
</reference>
<dbReference type="Gene3D" id="3.30.70.1290">
    <property type="entry name" value="Transposase IS200-like"/>
    <property type="match status" value="1"/>
</dbReference>
<dbReference type="SUPFAM" id="SSF143422">
    <property type="entry name" value="Transposase IS200-like"/>
    <property type="match status" value="1"/>
</dbReference>
<dbReference type="OrthoDB" id="9798161at2"/>
<dbReference type="Pfam" id="PF01797">
    <property type="entry name" value="Y1_Tnp"/>
    <property type="match status" value="1"/>
</dbReference>
<dbReference type="Proteomes" id="UP000010473">
    <property type="component" value="Chromosome"/>
</dbReference>
<evidence type="ECO:0000313" key="3">
    <source>
        <dbReference type="Proteomes" id="UP000010473"/>
    </source>
</evidence>
<accession>K9XZC1</accession>
<dbReference type="GO" id="GO:0004803">
    <property type="term" value="F:transposase activity"/>
    <property type="evidence" value="ECO:0007669"/>
    <property type="project" value="InterPro"/>
</dbReference>
<dbReference type="EMBL" id="CP003653">
    <property type="protein sequence ID" value="AFZ37945.1"/>
    <property type="molecule type" value="Genomic_DNA"/>
</dbReference>
<gene>
    <name evidence="2" type="ordered locus">Sta7437_4481</name>
</gene>
<dbReference type="InterPro" id="IPR036515">
    <property type="entry name" value="Transposase_17_sf"/>
</dbReference>
<dbReference type="GO" id="GO:0003677">
    <property type="term" value="F:DNA binding"/>
    <property type="evidence" value="ECO:0007669"/>
    <property type="project" value="InterPro"/>
</dbReference>
<dbReference type="SMART" id="SM01321">
    <property type="entry name" value="Y1_Tnp"/>
    <property type="match status" value="1"/>
</dbReference>
<dbReference type="InterPro" id="IPR002686">
    <property type="entry name" value="Transposase_17"/>
</dbReference>